<feature type="compositionally biased region" description="Basic and acidic residues" evidence="1">
    <location>
        <begin position="18"/>
        <end position="36"/>
    </location>
</feature>
<dbReference type="EMBL" id="BMAQ01000008">
    <property type="protein sequence ID" value="GFR37904.1"/>
    <property type="molecule type" value="Genomic_DNA"/>
</dbReference>
<protein>
    <submittedName>
        <fullName evidence="2">Uncharacterized protein</fullName>
    </submittedName>
</protein>
<keyword evidence="3" id="KW-1185">Reference proteome</keyword>
<dbReference type="AlphaFoldDB" id="A0A916QE30"/>
<evidence type="ECO:0000256" key="1">
    <source>
        <dbReference type="SAM" id="MobiDB-lite"/>
    </source>
</evidence>
<gene>
    <name evidence="2" type="ORF">PRECH8_12000</name>
</gene>
<feature type="compositionally biased region" description="Polar residues" evidence="1">
    <location>
        <begin position="1"/>
        <end position="17"/>
    </location>
</feature>
<dbReference type="Proteomes" id="UP000654993">
    <property type="component" value="Unassembled WGS sequence"/>
</dbReference>
<comment type="caution">
    <text evidence="2">The sequence shown here is derived from an EMBL/GenBank/DDBJ whole genome shotgun (WGS) entry which is preliminary data.</text>
</comment>
<name>A0A916QE30_9BACL</name>
<proteinExistence type="predicted"/>
<evidence type="ECO:0000313" key="3">
    <source>
        <dbReference type="Proteomes" id="UP000654993"/>
    </source>
</evidence>
<evidence type="ECO:0000313" key="2">
    <source>
        <dbReference type="EMBL" id="GFR37904.1"/>
    </source>
</evidence>
<feature type="region of interest" description="Disordered" evidence="1">
    <location>
        <begin position="1"/>
        <end position="41"/>
    </location>
</feature>
<accession>A0A916QE30</accession>
<organism evidence="2 3">
    <name type="scientific">Insulibacter thermoxylanivorax</name>
    <dbReference type="NCBI Taxonomy" id="2749268"/>
    <lineage>
        <taxon>Bacteria</taxon>
        <taxon>Bacillati</taxon>
        <taxon>Bacillota</taxon>
        <taxon>Bacilli</taxon>
        <taxon>Bacillales</taxon>
        <taxon>Paenibacillaceae</taxon>
        <taxon>Insulibacter</taxon>
    </lineage>
</organism>
<sequence length="279" mass="32524">MSACTSESSTGSTLQDGDTNRVEQEMTTADEQHVQSDQHQNVEPIPAKLPDPYTMENIQAAVDEYINYDMWNNPPGITNYEPYIGETFEVEVRIYDDEIYAVIEEIDDDQQFFKLLNKNNTVYIDRTLTKEEVPEGDYVSASQFDLIISKLRSPNFGKSTYKDELLAAARKYYESYCEKRQNSETVEEEWKGIVNFYIRDFYEYSTDTYAWFVFPNGDAYMAPVFFDERNGTIAAVGMKGLYVEDIYLQPEDSMYRFWFERDLEATIEVLPCVIDDENE</sequence>
<reference evidence="2" key="1">
    <citation type="submission" date="2020-08" db="EMBL/GenBank/DDBJ databases">
        <authorList>
            <person name="Uke A."/>
            <person name="Chhe C."/>
            <person name="Baramee S."/>
            <person name="Kosugi A."/>
        </authorList>
    </citation>
    <scope>NUCLEOTIDE SEQUENCE</scope>
    <source>
        <strain evidence="2">DA-C8</strain>
    </source>
</reference>
<reference evidence="2" key="2">
    <citation type="journal article" date="2021" name="Data Brief">
        <title>Draft genome sequence data of the facultative, thermophilic, xylanolytic bacterium Paenibacillus sp. strain DA-C8.</title>
        <authorList>
            <person name="Chhe C."/>
            <person name="Uke A."/>
            <person name="Baramee S."/>
            <person name="Ungkulpasvich U."/>
            <person name="Tachaapaikoon C."/>
            <person name="Pason P."/>
            <person name="Waeonukul R."/>
            <person name="Ratanakhanokchai K."/>
            <person name="Kosugi A."/>
        </authorList>
    </citation>
    <scope>NUCLEOTIDE SEQUENCE</scope>
    <source>
        <strain evidence="2">DA-C8</strain>
    </source>
</reference>